<comment type="similarity">
    <text evidence="3">Belongs to the HARBI1 family.</text>
</comment>
<protein>
    <recommendedName>
        <fullName evidence="8">DDE Tnp4 domain-containing protein</fullName>
    </recommendedName>
</protein>
<evidence type="ECO:0000259" key="8">
    <source>
        <dbReference type="Pfam" id="PF13359"/>
    </source>
</evidence>
<dbReference type="GO" id="GO:0004518">
    <property type="term" value="F:nuclease activity"/>
    <property type="evidence" value="ECO:0007669"/>
    <property type="project" value="UniProtKB-KW"/>
</dbReference>
<feature type="domain" description="DDE Tnp4" evidence="8">
    <location>
        <begin position="170"/>
        <end position="335"/>
    </location>
</feature>
<evidence type="ECO:0000256" key="1">
    <source>
        <dbReference type="ARBA" id="ARBA00001968"/>
    </source>
</evidence>
<evidence type="ECO:0000256" key="6">
    <source>
        <dbReference type="ARBA" id="ARBA00022801"/>
    </source>
</evidence>
<evidence type="ECO:0000313" key="9">
    <source>
        <dbReference type="EMBL" id="JAI58521.1"/>
    </source>
</evidence>
<reference evidence="9" key="1">
    <citation type="submission" date="2015-09" db="EMBL/GenBank/DDBJ databases">
        <title>Scylla olivacea transcriptome.</title>
        <authorList>
            <person name="Ikhwanuddin M."/>
        </authorList>
    </citation>
    <scope>NUCLEOTIDE SEQUENCE</scope>
</reference>
<proteinExistence type="inferred from homology"/>
<accession>A0A0P4VZE0</accession>
<comment type="cofactor">
    <cofactor evidence="1">
        <name>a divalent metal cation</name>
        <dbReference type="ChEBI" id="CHEBI:60240"/>
    </cofactor>
</comment>
<keyword evidence="4" id="KW-0540">Nuclease</keyword>
<dbReference type="InterPro" id="IPR045249">
    <property type="entry name" value="HARBI1-like"/>
</dbReference>
<evidence type="ECO:0000256" key="5">
    <source>
        <dbReference type="ARBA" id="ARBA00022723"/>
    </source>
</evidence>
<name>A0A0P4VZE0_SCYOL</name>
<dbReference type="PANTHER" id="PTHR22930:SF269">
    <property type="entry name" value="NUCLEASE HARBI1-LIKE PROTEIN"/>
    <property type="match status" value="1"/>
</dbReference>
<keyword evidence="7" id="KW-0539">Nucleus</keyword>
<organism evidence="9">
    <name type="scientific">Scylla olivacea</name>
    <name type="common">Orange mud crab</name>
    <name type="synonym">Cancer olivacea</name>
    <dbReference type="NCBI Taxonomy" id="85551"/>
    <lineage>
        <taxon>Eukaryota</taxon>
        <taxon>Metazoa</taxon>
        <taxon>Ecdysozoa</taxon>
        <taxon>Arthropoda</taxon>
        <taxon>Crustacea</taxon>
        <taxon>Multicrustacea</taxon>
        <taxon>Malacostraca</taxon>
        <taxon>Eumalacostraca</taxon>
        <taxon>Eucarida</taxon>
        <taxon>Decapoda</taxon>
        <taxon>Pleocyemata</taxon>
        <taxon>Brachyura</taxon>
        <taxon>Eubrachyura</taxon>
        <taxon>Portunoidea</taxon>
        <taxon>Portunidae</taxon>
        <taxon>Portuninae</taxon>
        <taxon>Scylla</taxon>
    </lineage>
</organism>
<comment type="subcellular location">
    <subcellularLocation>
        <location evidence="2">Nucleus</location>
    </subcellularLocation>
</comment>
<dbReference type="AlphaFoldDB" id="A0A0P4VZE0"/>
<dbReference type="InterPro" id="IPR027806">
    <property type="entry name" value="HARBI1_dom"/>
</dbReference>
<evidence type="ECO:0000256" key="2">
    <source>
        <dbReference type="ARBA" id="ARBA00004123"/>
    </source>
</evidence>
<evidence type="ECO:0000256" key="4">
    <source>
        <dbReference type="ARBA" id="ARBA00022722"/>
    </source>
</evidence>
<keyword evidence="6" id="KW-0378">Hydrolase</keyword>
<dbReference type="GO" id="GO:0016787">
    <property type="term" value="F:hydrolase activity"/>
    <property type="evidence" value="ECO:0007669"/>
    <property type="project" value="UniProtKB-KW"/>
</dbReference>
<evidence type="ECO:0000256" key="7">
    <source>
        <dbReference type="ARBA" id="ARBA00023242"/>
    </source>
</evidence>
<dbReference type="GO" id="GO:0005634">
    <property type="term" value="C:nucleus"/>
    <property type="evidence" value="ECO:0007669"/>
    <property type="project" value="UniProtKB-SubCell"/>
</dbReference>
<dbReference type="PANTHER" id="PTHR22930">
    <property type="match status" value="1"/>
</dbReference>
<dbReference type="Pfam" id="PF13359">
    <property type="entry name" value="DDE_Tnp_4"/>
    <property type="match status" value="1"/>
</dbReference>
<evidence type="ECO:0000256" key="3">
    <source>
        <dbReference type="ARBA" id="ARBA00006958"/>
    </source>
</evidence>
<dbReference type="GO" id="GO:0046872">
    <property type="term" value="F:metal ion binding"/>
    <property type="evidence" value="ECO:0007669"/>
    <property type="project" value="UniProtKB-KW"/>
</dbReference>
<dbReference type="EMBL" id="GDRN01100681">
    <property type="protein sequence ID" value="JAI58521.1"/>
    <property type="molecule type" value="Transcribed_RNA"/>
</dbReference>
<sequence>MAGNEELLLVALLAKKKSKRRSVERKVHVHPILSSRMNTGAHHTLFNDLCADEKKFFNYFRMSKPSFEELLSYVRRDITGTTTNMRECIAPDEKLDVTLRYLATGDTMTDLQYQYRLGVSTIAKIIREVCKAIWERVKTVCFPDVTERLWLEIAAQFYQKTDFPHCLGALDGKHIRVIKPENSGSLYYNYKNYFSILLLAVCDASHKFIFIDVGAYGKSSDSTVFKESKFFRKLENQTLNVPAPQESYSGFGTPMPFVFVADEAFGLSQHIVRPYAGKFLSQKKRIFNYRLSRARRLIECSFGILANKWRIFHRPLNVSLSLAEDIIKACCVLHNFVRDRDGVRIEDTLTVEGLFDMEPAAGPTSRLASHLRNKICGLLCQ</sequence>
<keyword evidence="5" id="KW-0479">Metal-binding</keyword>